<dbReference type="Proteomes" id="UP000050482">
    <property type="component" value="Unassembled WGS sequence"/>
</dbReference>
<proteinExistence type="predicted"/>
<keyword evidence="3" id="KW-0732">Signal</keyword>
<keyword evidence="2" id="KW-0472">Membrane</keyword>
<evidence type="ECO:0000256" key="3">
    <source>
        <dbReference type="SAM" id="SignalP"/>
    </source>
</evidence>
<feature type="chain" id="PRO_5006156052" description="YtkA-like domain-containing protein" evidence="3">
    <location>
        <begin position="28"/>
        <end position="169"/>
    </location>
</feature>
<accession>A0A0P9CZD5</accession>
<evidence type="ECO:0000256" key="1">
    <source>
        <dbReference type="SAM" id="MobiDB-lite"/>
    </source>
</evidence>
<evidence type="ECO:0008006" key="6">
    <source>
        <dbReference type="Google" id="ProtNLM"/>
    </source>
</evidence>
<comment type="caution">
    <text evidence="4">The sequence shown here is derived from an EMBL/GenBank/DDBJ whole genome shotgun (WGS) entry which is preliminary data.</text>
</comment>
<evidence type="ECO:0000313" key="4">
    <source>
        <dbReference type="EMBL" id="KPV42425.1"/>
    </source>
</evidence>
<feature type="region of interest" description="Disordered" evidence="1">
    <location>
        <begin position="75"/>
        <end position="100"/>
    </location>
</feature>
<evidence type="ECO:0000313" key="5">
    <source>
        <dbReference type="Proteomes" id="UP000050482"/>
    </source>
</evidence>
<name>A0A0P9CZD5_9BACL</name>
<organism evidence="4 5">
    <name type="scientific">Alicyclobacillus ferrooxydans</name>
    <dbReference type="NCBI Taxonomy" id="471514"/>
    <lineage>
        <taxon>Bacteria</taxon>
        <taxon>Bacillati</taxon>
        <taxon>Bacillota</taxon>
        <taxon>Bacilli</taxon>
        <taxon>Bacillales</taxon>
        <taxon>Alicyclobacillaceae</taxon>
        <taxon>Alicyclobacillus</taxon>
    </lineage>
</organism>
<keyword evidence="2" id="KW-1133">Transmembrane helix</keyword>
<protein>
    <recommendedName>
        <fullName evidence="6">YtkA-like domain-containing protein</fullName>
    </recommendedName>
</protein>
<feature type="transmembrane region" description="Helical" evidence="2">
    <location>
        <begin position="142"/>
        <end position="159"/>
    </location>
</feature>
<keyword evidence="5" id="KW-1185">Reference proteome</keyword>
<dbReference type="STRING" id="471514.AN477_17670"/>
<dbReference type="RefSeq" id="WP_054970496.1">
    <property type="nucleotide sequence ID" value="NZ_LJCO01000077.1"/>
</dbReference>
<feature type="compositionally biased region" description="Polar residues" evidence="1">
    <location>
        <begin position="84"/>
        <end position="98"/>
    </location>
</feature>
<evidence type="ECO:0000256" key="2">
    <source>
        <dbReference type="SAM" id="Phobius"/>
    </source>
</evidence>
<keyword evidence="2" id="KW-0812">Transmembrane</keyword>
<gene>
    <name evidence="4" type="ORF">AN477_17670</name>
</gene>
<feature type="signal peptide" evidence="3">
    <location>
        <begin position="1"/>
        <end position="27"/>
    </location>
</feature>
<dbReference type="AlphaFoldDB" id="A0A0P9CZD5"/>
<dbReference type="PATRIC" id="fig|471514.4.peg.5004"/>
<reference evidence="4 5" key="1">
    <citation type="submission" date="2015-09" db="EMBL/GenBank/DDBJ databases">
        <title>Draft genome sequence of Alicyclobacillus ferrooxydans DSM 22381.</title>
        <authorList>
            <person name="Hemp J."/>
        </authorList>
    </citation>
    <scope>NUCLEOTIDE SEQUENCE [LARGE SCALE GENOMIC DNA]</scope>
    <source>
        <strain evidence="4 5">TC-34</strain>
    </source>
</reference>
<dbReference type="EMBL" id="LJCO01000077">
    <property type="protein sequence ID" value="KPV42425.1"/>
    <property type="molecule type" value="Genomic_DNA"/>
</dbReference>
<sequence>MKKYKVLASVLFSLVVLVSGVQTTVFADPGEGNTRGTINLLTPANAGQEMFFTLSPSSRNEGSNKDGNQFKVRFTDETAKDQRSTPQPVNVKPSSQPGEYQFKMPTDLAQGDTYDITVTLNGMTYEGTFVAPLNNGDQLPETRYAIVLPIILLAVLGLSRRRQRRVGQN</sequence>